<gene>
    <name evidence="2" type="ORF">THSYN_06695</name>
</gene>
<reference evidence="2 3" key="1">
    <citation type="submission" date="2017-03" db="EMBL/GenBank/DDBJ databases">
        <title>Complete genome sequence of Candidatus 'Thiodictyon syntrophicum' sp. nov. strain Cad16T, a photolithoautotroph purple sulfur bacterium isolated from an alpine meromictic lake.</title>
        <authorList>
            <person name="Luedin S.M."/>
            <person name="Pothier J.F."/>
            <person name="Danza F."/>
            <person name="Storelli N."/>
            <person name="Wittwer M."/>
            <person name="Tonolla M."/>
        </authorList>
    </citation>
    <scope>NUCLEOTIDE SEQUENCE [LARGE SCALE GENOMIC DNA]</scope>
    <source>
        <strain evidence="2 3">Cad16T</strain>
    </source>
</reference>
<dbReference type="EMBL" id="CP020370">
    <property type="protein sequence ID" value="AUB80668.1"/>
    <property type="molecule type" value="Genomic_DNA"/>
</dbReference>
<evidence type="ECO:0000313" key="3">
    <source>
        <dbReference type="Proteomes" id="UP000232638"/>
    </source>
</evidence>
<dbReference type="KEGG" id="tsy:THSYN_06695"/>
<feature type="region of interest" description="Disordered" evidence="1">
    <location>
        <begin position="1390"/>
        <end position="1410"/>
    </location>
</feature>
<feature type="region of interest" description="Disordered" evidence="1">
    <location>
        <begin position="768"/>
        <end position="796"/>
    </location>
</feature>
<accession>A0A2K8U507</accession>
<evidence type="ECO:0000313" key="2">
    <source>
        <dbReference type="EMBL" id="AUB80668.1"/>
    </source>
</evidence>
<proteinExistence type="predicted"/>
<evidence type="ECO:0000256" key="1">
    <source>
        <dbReference type="SAM" id="MobiDB-lite"/>
    </source>
</evidence>
<protein>
    <submittedName>
        <fullName evidence="2">Uncharacterized protein</fullName>
    </submittedName>
</protein>
<sequence>MDRAVQQVRQILAAVARADLDDLPPVLRGLHRETRGGLTRTATAMLAALERFLTRKKHADVRERLDPAFRPMGAWVRGSYAVTSPALLVVQSILYSHCEWFQDCLWEIHSAVRAYNELRQSGYPEDHCRFVAGILAHQTLVRTAWTLDTKPYHSKPSGQTSRKDTKDPTETFAFFFENGNATSADKSVRCQGTADKIAEAAAQAIARTLFEFLPNFVNRPSQADGSPHRRRLAAALILHSLCLQARHHQTEQRDQIAQIKSQALRFFDYLIERPDDHTGSLPGLVYIHYGRYLHRANDGLWKEIRQYAVDELTRSHTEVASGEPPKHLTLCLPRVGSLRVWNNRLFDSKATGLNNCAPGKDHFATAEEDRLPHASETPIKSTIEQVAGKVLCYRFSGDDRDSDPAKLADIVRCNLGLPSDSKFDVRKLADEIANLKREQEKERIKLTPEDLELKLKIADLFDLVRKEHLAYVDLIGWKESSQQGDNPTHSNADSTHNKRPDYFPSPLVGHILHAYRDFSPRDFIALHITGQEPRTVAAKAAGDVQFTVWLPHYVPKIGDVAALDSSLSEIWGEEYDRQPDALIARYAAAMMIGILVSFAPRRLVLDYLCDDDRAREWKKLIAAAFKQNGGPLMRLYTEQVRARRAECDTAGNTVPRAPLPRDIGCGWEFWAPDIGIGNDAKASKDPELFPETLRILGIDAGGTSIKYDLFEVNWAYDSRSSIGGNLSSPKSLAESGDNPDPIFWSDLENSDSETDVANTVKALFRHVRDRIKNPPDGEDSSVPADPSGSETDSKGFHAVGIAYPGPIADGVPVGVSGVLRGDKLNYETLIAKGNPHKLHQLDFAQSAKDVPLLETAVVTVLNDGEADILASESNSRAGEEGIHLVLKEGTGVAYAVFEDGVLMERTAETAKAILNLHAGPPPRKDNPFQQGALSGFVSKNKLESLLPEACKSLQFVLEWQELADRESLEKTIRLQLAKTTQDLGIAQNENELAKRATLITEVILRYCGPLKDGHVPQWPAIKDALVKCLQPFAGSQDQEQTLASSLWKHLEAQTSPADVALSRAKDILNEALGLALESALTKSQKADVDIQVFLRNALKSHERTYVGVGDIATSMSSAAKGLLAECGPQLVVCHNKARIAYVMRVAKEDNKESASFLAGFLHSKQEPTTILDRKEDKPEFPWLRKQVDSVNSHLRVPRSWDDLDLGERTAIALAWVLGRWLADAIALSWDLYQMRKVQLAGGPLKEYTGVYIVQSARMALEQVYGFDLDSSGGSADWYARSRRREIRALGLVDPPFDSSEGGPLGAAMAALDGFVMDLKRQQLRACRKHVSAFTGDKPTRRTFTVAELKAEAAKELNKRPWVVSEDEIAYMLETESAALALTREQDGSFRPLPEFQLSSREEKTNAPAVG</sequence>
<name>A0A2K8U507_9GAMM</name>
<organism evidence="2 3">
    <name type="scientific">Candidatus Thiodictyon syntrophicum</name>
    <dbReference type="NCBI Taxonomy" id="1166950"/>
    <lineage>
        <taxon>Bacteria</taxon>
        <taxon>Pseudomonadati</taxon>
        <taxon>Pseudomonadota</taxon>
        <taxon>Gammaproteobacteria</taxon>
        <taxon>Chromatiales</taxon>
        <taxon>Chromatiaceae</taxon>
        <taxon>Thiodictyon</taxon>
    </lineage>
</organism>
<dbReference type="Proteomes" id="UP000232638">
    <property type="component" value="Chromosome"/>
</dbReference>
<keyword evidence="3" id="KW-1185">Reference proteome</keyword>